<dbReference type="InterPro" id="IPR019129">
    <property type="entry name" value="Folate-sensitive_fs_Fra10Ac1"/>
</dbReference>
<evidence type="ECO:0000256" key="1">
    <source>
        <dbReference type="SAM" id="MobiDB-lite"/>
    </source>
</evidence>
<gene>
    <name evidence="2" type="ORF">Agub_g12589</name>
</gene>
<dbReference type="EMBL" id="BMAR01000037">
    <property type="protein sequence ID" value="GFR50375.1"/>
    <property type="molecule type" value="Genomic_DNA"/>
</dbReference>
<accession>A0AAD3HRX0</accession>
<dbReference type="AlphaFoldDB" id="A0AAD3HRX0"/>
<proteinExistence type="predicted"/>
<dbReference type="PANTHER" id="PTHR11567:SF25">
    <property type="entry name" value="PROTEIN FRA10AC1"/>
    <property type="match status" value="1"/>
</dbReference>
<dbReference type="GO" id="GO:0016791">
    <property type="term" value="F:phosphatase activity"/>
    <property type="evidence" value="ECO:0007669"/>
    <property type="project" value="TreeGrafter"/>
</dbReference>
<dbReference type="Proteomes" id="UP001054857">
    <property type="component" value="Unassembled WGS sequence"/>
</dbReference>
<comment type="caution">
    <text evidence="2">The sequence shown here is derived from an EMBL/GenBank/DDBJ whole genome shotgun (WGS) entry which is preliminary data.</text>
</comment>
<feature type="non-terminal residue" evidence="2">
    <location>
        <position position="1"/>
    </location>
</feature>
<feature type="region of interest" description="Disordered" evidence="1">
    <location>
        <begin position="313"/>
        <end position="332"/>
    </location>
</feature>
<protein>
    <recommendedName>
        <fullName evidence="4">Protein FRA10AC1</fullName>
    </recommendedName>
</protein>
<reference evidence="2 3" key="1">
    <citation type="journal article" date="2021" name="Sci. Rep.">
        <title>Genome sequencing of the multicellular alga Astrephomene provides insights into convergent evolution of germ-soma differentiation.</title>
        <authorList>
            <person name="Yamashita S."/>
            <person name="Yamamoto K."/>
            <person name="Matsuzaki R."/>
            <person name="Suzuki S."/>
            <person name="Yamaguchi H."/>
            <person name="Hirooka S."/>
            <person name="Minakuchi Y."/>
            <person name="Miyagishima S."/>
            <person name="Kawachi M."/>
            <person name="Toyoda A."/>
            <person name="Nozaki H."/>
        </authorList>
    </citation>
    <scope>NUCLEOTIDE SEQUENCE [LARGE SCALE GENOMIC DNA]</scope>
    <source>
        <strain evidence="2 3">NIES-4017</strain>
    </source>
</reference>
<dbReference type="Pfam" id="PF09725">
    <property type="entry name" value="Fra10Ac1"/>
    <property type="match status" value="1"/>
</dbReference>
<feature type="compositionally biased region" description="Acidic residues" evidence="1">
    <location>
        <begin position="320"/>
        <end position="332"/>
    </location>
</feature>
<evidence type="ECO:0000313" key="2">
    <source>
        <dbReference type="EMBL" id="GFR50375.1"/>
    </source>
</evidence>
<name>A0AAD3HRX0_9CHLO</name>
<dbReference type="InterPro" id="IPR050645">
    <property type="entry name" value="Histidine_acid_phosphatase"/>
</dbReference>
<keyword evidence="3" id="KW-1185">Reference proteome</keyword>
<evidence type="ECO:0000313" key="3">
    <source>
        <dbReference type="Proteomes" id="UP001054857"/>
    </source>
</evidence>
<sequence length="332" mass="35606">MAHFGDVRREAFGRVQSAQYYASNLAGLTAVERHKKLVNDYLTYYARPGDAATASAQPASIRTDADALMQHHRFIRSDADDTDGSWEARLAKRYYDRLFKEYAIVDLTYYKQSKLGMRWRTQKEVMAGKGQFVCGARGCDATDGLCSYEVNFAYQEAGERKQALVKLRVCPACAFKLNYRKEKQLRKASEAAAARKRRREEEEEVAALPRDPLVRQALDYVSRYAQGGGVGAVREDERGASASGGLGDAEVQRAAGDVAPPPLAVGSTAAAAAAAGGVTGAGAGGTGKQAEGAAGAAANMVTLPADASVWESKPVQEAASAEEEMDAYLEGL</sequence>
<evidence type="ECO:0008006" key="4">
    <source>
        <dbReference type="Google" id="ProtNLM"/>
    </source>
</evidence>
<dbReference type="PANTHER" id="PTHR11567">
    <property type="entry name" value="ACID PHOSPHATASE-RELATED"/>
    <property type="match status" value="1"/>
</dbReference>
<organism evidence="2 3">
    <name type="scientific">Astrephomene gubernaculifera</name>
    <dbReference type="NCBI Taxonomy" id="47775"/>
    <lineage>
        <taxon>Eukaryota</taxon>
        <taxon>Viridiplantae</taxon>
        <taxon>Chlorophyta</taxon>
        <taxon>core chlorophytes</taxon>
        <taxon>Chlorophyceae</taxon>
        <taxon>CS clade</taxon>
        <taxon>Chlamydomonadales</taxon>
        <taxon>Astrephomenaceae</taxon>
        <taxon>Astrephomene</taxon>
    </lineage>
</organism>